<dbReference type="Gene3D" id="1.20.1260.20">
    <property type="entry name" value="PPE superfamily"/>
    <property type="match status" value="1"/>
</dbReference>
<feature type="compositionally biased region" description="Low complexity" evidence="1">
    <location>
        <begin position="635"/>
        <end position="645"/>
    </location>
</feature>
<dbReference type="AlphaFoldDB" id="A0A386ZIE3"/>
<evidence type="ECO:0000313" key="3">
    <source>
        <dbReference type="Proteomes" id="UP000267164"/>
    </source>
</evidence>
<feature type="compositionally biased region" description="Low complexity" evidence="1">
    <location>
        <begin position="448"/>
        <end position="474"/>
    </location>
</feature>
<organism evidence="2 3">
    <name type="scientific">Nocardia yunnanensis</name>
    <dbReference type="NCBI Taxonomy" id="2382165"/>
    <lineage>
        <taxon>Bacteria</taxon>
        <taxon>Bacillati</taxon>
        <taxon>Actinomycetota</taxon>
        <taxon>Actinomycetes</taxon>
        <taxon>Mycobacteriales</taxon>
        <taxon>Nocardiaceae</taxon>
        <taxon>Nocardia</taxon>
    </lineage>
</organism>
<keyword evidence="3" id="KW-1185">Reference proteome</keyword>
<evidence type="ECO:0000313" key="2">
    <source>
        <dbReference type="EMBL" id="AYF76345.1"/>
    </source>
</evidence>
<sequence length="668" mass="67734">MTGVADNAPIGLGSGNDAAWVTVHGSGDGATAVWAGYGEHSAGDVAVDTAVRSDSGAYDPRKDVDDILTDAAGGLDWFELVRARYLLAGGSAVMPALEPGGLRKLYYQQRGMRMNNLFGAGQRIQEVLPRIDRARGDHQQATGQLGEHWQGPTGETARAKLTGLSGWSDDTYDTVQVVPGVLSSVVDEIKSCVQRKADAFAKLDKVRRINGVDMGGGGDINSSNKDDAAAANDDVTLIIQYAKRAGIGDDARARIQVLAESGVFGRARLPHYIPAADVNSGGPGSAEAGKTKFDDAAQALCKVWTGHFKESAEGYFRAYSTLCEDTHAAVKGYLGVATEALTKVGQIDAPPMPKDGGAQGGWVPSGGVGSGGGGSGGAVSMPVSTSPAGVVPEATVPASTVPVTPAVPVPSSGSDALSTLNSVASGAGQFLQQGFSQIASTLEGLTKTAPAGTTPGTAAETPSAPGASGPASRASRQLFSVDLPGGRLVLTRSGDEALTASLTTPDGKTQRYTLTVKDGKPVLTAESDPATTAASTKSGDDTDPQSAVSHSVSADTHHAGTPDNAVYQQPSSGLPMGMGAAGTAARAAENEPPRGSIAPPRPLWTDDPGASAKAVPDRAVPEADNSGPATRGESPAAVATPPVTAVRADGVKIEIEMGGEQRGAVGTR</sequence>
<dbReference type="Proteomes" id="UP000267164">
    <property type="component" value="Chromosome"/>
</dbReference>
<protein>
    <submittedName>
        <fullName evidence="2">Uncharacterized protein</fullName>
    </submittedName>
</protein>
<feature type="region of interest" description="Disordered" evidence="1">
    <location>
        <begin position="447"/>
        <end position="474"/>
    </location>
</feature>
<gene>
    <name evidence="2" type="ORF">D7D52_23775</name>
</gene>
<feature type="region of interest" description="Disordered" evidence="1">
    <location>
        <begin position="511"/>
        <end position="645"/>
    </location>
</feature>
<feature type="compositionally biased region" description="Polar residues" evidence="1">
    <location>
        <begin position="544"/>
        <end position="554"/>
    </location>
</feature>
<dbReference type="InterPro" id="IPR038332">
    <property type="entry name" value="PPE_sf"/>
</dbReference>
<proteinExistence type="predicted"/>
<feature type="compositionally biased region" description="Low complexity" evidence="1">
    <location>
        <begin position="577"/>
        <end position="587"/>
    </location>
</feature>
<name>A0A386ZIE3_9NOCA</name>
<dbReference type="KEGG" id="nyu:D7D52_23775"/>
<accession>A0A386ZIE3</accession>
<reference evidence="2 3" key="1">
    <citation type="submission" date="2018-09" db="EMBL/GenBank/DDBJ databases">
        <title>Nocardia yunnanensis sp. nov., an actinomycete isolated from a soil sample.</title>
        <authorList>
            <person name="Zhang J."/>
        </authorList>
    </citation>
    <scope>NUCLEOTIDE SEQUENCE [LARGE SCALE GENOMIC DNA]</scope>
    <source>
        <strain evidence="2 3">CFHS0054</strain>
    </source>
</reference>
<dbReference type="EMBL" id="CP032568">
    <property type="protein sequence ID" value="AYF76345.1"/>
    <property type="molecule type" value="Genomic_DNA"/>
</dbReference>
<evidence type="ECO:0000256" key="1">
    <source>
        <dbReference type="SAM" id="MobiDB-lite"/>
    </source>
</evidence>